<dbReference type="RefSeq" id="WP_253763529.1">
    <property type="nucleotide sequence ID" value="NZ_JAMZDZ010000001.1"/>
</dbReference>
<dbReference type="Gene3D" id="3.40.30.10">
    <property type="entry name" value="Glutaredoxin"/>
    <property type="match status" value="1"/>
</dbReference>
<evidence type="ECO:0000259" key="1">
    <source>
        <dbReference type="Pfam" id="PF01323"/>
    </source>
</evidence>
<name>A0ABV8LTP4_9ACTN</name>
<dbReference type="InterPro" id="IPR001853">
    <property type="entry name" value="DSBA-like_thioredoxin_dom"/>
</dbReference>
<dbReference type="PANTHER" id="PTHR13887:SF54">
    <property type="entry name" value="DSBA FAMILY PROTEIN"/>
    <property type="match status" value="1"/>
</dbReference>
<keyword evidence="3" id="KW-1185">Reference proteome</keyword>
<accession>A0ABV8LTP4</accession>
<dbReference type="PANTHER" id="PTHR13887">
    <property type="entry name" value="GLUTATHIONE S-TRANSFERASE KAPPA"/>
    <property type="match status" value="1"/>
</dbReference>
<feature type="domain" description="DSBA-like thioredoxin" evidence="1">
    <location>
        <begin position="8"/>
        <end position="193"/>
    </location>
</feature>
<dbReference type="CDD" id="cd03025">
    <property type="entry name" value="DsbA_FrnE_like"/>
    <property type="match status" value="1"/>
</dbReference>
<evidence type="ECO:0000313" key="2">
    <source>
        <dbReference type="EMBL" id="MFC4133748.1"/>
    </source>
</evidence>
<proteinExistence type="predicted"/>
<dbReference type="Pfam" id="PF01323">
    <property type="entry name" value="DSBA"/>
    <property type="match status" value="1"/>
</dbReference>
<organism evidence="2 3">
    <name type="scientific">Hamadaea flava</name>
    <dbReference type="NCBI Taxonomy" id="1742688"/>
    <lineage>
        <taxon>Bacteria</taxon>
        <taxon>Bacillati</taxon>
        <taxon>Actinomycetota</taxon>
        <taxon>Actinomycetes</taxon>
        <taxon>Micromonosporales</taxon>
        <taxon>Micromonosporaceae</taxon>
        <taxon>Hamadaea</taxon>
    </lineage>
</organism>
<protein>
    <submittedName>
        <fullName evidence="2">DsbA family protein</fullName>
    </submittedName>
</protein>
<evidence type="ECO:0000313" key="3">
    <source>
        <dbReference type="Proteomes" id="UP001595816"/>
    </source>
</evidence>
<comment type="caution">
    <text evidence="2">The sequence shown here is derived from an EMBL/GenBank/DDBJ whole genome shotgun (WGS) entry which is preliminary data.</text>
</comment>
<gene>
    <name evidence="2" type="ORF">ACFOZ4_24315</name>
</gene>
<dbReference type="InterPro" id="IPR036249">
    <property type="entry name" value="Thioredoxin-like_sf"/>
</dbReference>
<dbReference type="EMBL" id="JBHSAY010000013">
    <property type="protein sequence ID" value="MFC4133748.1"/>
    <property type="molecule type" value="Genomic_DNA"/>
</dbReference>
<dbReference type="Gene3D" id="1.10.472.60">
    <property type="entry name" value="putative protein disulfide isomerase domain"/>
    <property type="match status" value="1"/>
</dbReference>
<dbReference type="SUPFAM" id="SSF52833">
    <property type="entry name" value="Thioredoxin-like"/>
    <property type="match status" value="1"/>
</dbReference>
<reference evidence="3" key="1">
    <citation type="journal article" date="2019" name="Int. J. Syst. Evol. Microbiol.">
        <title>The Global Catalogue of Microorganisms (GCM) 10K type strain sequencing project: providing services to taxonomists for standard genome sequencing and annotation.</title>
        <authorList>
            <consortium name="The Broad Institute Genomics Platform"/>
            <consortium name="The Broad Institute Genome Sequencing Center for Infectious Disease"/>
            <person name="Wu L."/>
            <person name="Ma J."/>
        </authorList>
    </citation>
    <scope>NUCLEOTIDE SEQUENCE [LARGE SCALE GENOMIC DNA]</scope>
    <source>
        <strain evidence="3">CGMCC 4.7289</strain>
    </source>
</reference>
<dbReference type="Proteomes" id="UP001595816">
    <property type="component" value="Unassembled WGS sequence"/>
</dbReference>
<sequence length="212" mass="23069">MIPFTYAFDGYCGWCYGFAPALHKFAHDNADRVRVRVLSAGMRVGDRIKPFDALRFTTTSNEKVTEALGAVFGPGYRALVEEGSFAMDSHGPAYGLIALSLQDPDRALEFAGAMQSAFFLDGCSLSDPDTYRALAAQFGLDPEQAAAAFASPEVQERALREMREVRELGVPGYPTLLIHLPGQTPQIFGAEEMTGDELTAELNKTLAEHNLA</sequence>